<evidence type="ECO:0000313" key="2">
    <source>
        <dbReference type="EMBL" id="KAK6778244.1"/>
    </source>
</evidence>
<keyword evidence="3" id="KW-1185">Reference proteome</keyword>
<evidence type="ECO:0000256" key="1">
    <source>
        <dbReference type="SAM" id="MobiDB-lite"/>
    </source>
</evidence>
<feature type="region of interest" description="Disordered" evidence="1">
    <location>
        <begin position="306"/>
        <end position="331"/>
    </location>
</feature>
<comment type="caution">
    <text evidence="2">The sequence shown here is derived from an EMBL/GenBank/DDBJ whole genome shotgun (WGS) entry which is preliminary data.</text>
</comment>
<sequence>MLDQRRSFSFSSFDFNSSNNSASLFSSSSSDDFFASNFIMYDTEDDDGAYIEINLDLPRSIQKTVLEEKEFKNSNSSEVELRISFSSTGIPPTETTTTTTTCGTTQHAQGTTTTTTTMSKPRRGRLFVSLARIVTEFIAASSVKTSNSVKAIEANNNVAHENGPARVLPISKSDCTEMIETRKDCTMVPSKNNGIMNFIVKLKYKNIPSMLISMVTPKPKKGQIRARQPLLQRRRSSTCRGRDPMNNNNNLMKLKTHNHSDLNHQDVNHDKSTSSSVAGIINFKAMRGVLDALIVKTSRYCTSATTGGGLLSGNKHNSSKSCPSSIKSSPMHNNVCDDDVRRFYSRDNSVQAAIAHCKKSFGTQAEFDFHI</sequence>
<feature type="region of interest" description="Disordered" evidence="1">
    <location>
        <begin position="87"/>
        <end position="118"/>
    </location>
</feature>
<dbReference type="Proteomes" id="UP001371456">
    <property type="component" value="Unassembled WGS sequence"/>
</dbReference>
<dbReference type="EMBL" id="JBANQN010000010">
    <property type="protein sequence ID" value="KAK6778244.1"/>
    <property type="molecule type" value="Genomic_DNA"/>
</dbReference>
<protein>
    <submittedName>
        <fullName evidence="2">Uncharacterized protein</fullName>
    </submittedName>
</protein>
<name>A0AAN8SZ80_SOLBU</name>
<proteinExistence type="predicted"/>
<feature type="compositionally biased region" description="Low complexity" evidence="1">
    <location>
        <begin position="319"/>
        <end position="330"/>
    </location>
</feature>
<evidence type="ECO:0000313" key="3">
    <source>
        <dbReference type="Proteomes" id="UP001371456"/>
    </source>
</evidence>
<dbReference type="AlphaFoldDB" id="A0AAN8SZ80"/>
<feature type="compositionally biased region" description="Low complexity" evidence="1">
    <location>
        <begin position="93"/>
        <end position="117"/>
    </location>
</feature>
<organism evidence="2 3">
    <name type="scientific">Solanum bulbocastanum</name>
    <name type="common">Wild potato</name>
    <dbReference type="NCBI Taxonomy" id="147425"/>
    <lineage>
        <taxon>Eukaryota</taxon>
        <taxon>Viridiplantae</taxon>
        <taxon>Streptophyta</taxon>
        <taxon>Embryophyta</taxon>
        <taxon>Tracheophyta</taxon>
        <taxon>Spermatophyta</taxon>
        <taxon>Magnoliopsida</taxon>
        <taxon>eudicotyledons</taxon>
        <taxon>Gunneridae</taxon>
        <taxon>Pentapetalae</taxon>
        <taxon>asterids</taxon>
        <taxon>lamiids</taxon>
        <taxon>Solanales</taxon>
        <taxon>Solanaceae</taxon>
        <taxon>Solanoideae</taxon>
        <taxon>Solaneae</taxon>
        <taxon>Solanum</taxon>
    </lineage>
</organism>
<reference evidence="2 3" key="1">
    <citation type="submission" date="2024-02" db="EMBL/GenBank/DDBJ databases">
        <title>de novo genome assembly of Solanum bulbocastanum strain 11H21.</title>
        <authorList>
            <person name="Hosaka A.J."/>
        </authorList>
    </citation>
    <scope>NUCLEOTIDE SEQUENCE [LARGE SCALE GENOMIC DNA]</scope>
    <source>
        <tissue evidence="2">Young leaves</tissue>
    </source>
</reference>
<gene>
    <name evidence="2" type="ORF">RDI58_024962</name>
</gene>
<accession>A0AAN8SZ80</accession>